<keyword evidence="2" id="KW-1003">Cell membrane</keyword>
<dbReference type="PATRIC" id="fig|743722.3.peg.724"/>
<evidence type="ECO:0000313" key="12">
    <source>
        <dbReference type="EMBL" id="ADZ77250.1"/>
    </source>
</evidence>
<keyword evidence="5 10" id="KW-1133">Transmembrane helix</keyword>
<evidence type="ECO:0000256" key="1">
    <source>
        <dbReference type="ARBA" id="ARBA00004429"/>
    </source>
</evidence>
<keyword evidence="3" id="KW-0997">Cell inner membrane</keyword>
<evidence type="ECO:0000259" key="11">
    <source>
        <dbReference type="Pfam" id="PF00924"/>
    </source>
</evidence>
<dbReference type="AlphaFoldDB" id="F4C9W0"/>
<protein>
    <recommendedName>
        <fullName evidence="8">Mechanosensing system component YbdG</fullName>
    </recommendedName>
    <alternativeName>
        <fullName evidence="9">Mechanosensitive channel homolog YbdG</fullName>
    </alternativeName>
</protein>
<dbReference type="eggNOG" id="COG0668">
    <property type="taxonomic scope" value="Bacteria"/>
</dbReference>
<dbReference type="GO" id="GO:0008381">
    <property type="term" value="F:mechanosensitive monoatomic ion channel activity"/>
    <property type="evidence" value="ECO:0007669"/>
    <property type="project" value="InterPro"/>
</dbReference>
<reference evidence="12" key="1">
    <citation type="submission" date="2011-03" db="EMBL/GenBank/DDBJ databases">
        <title>Complete sequence of Sphingobacterium sp. 21.</title>
        <authorList>
            <consortium name="US DOE Joint Genome Institute"/>
            <person name="Lucas S."/>
            <person name="Copeland A."/>
            <person name="Lapidus A."/>
            <person name="Cheng J.-F."/>
            <person name="Goodwin L."/>
            <person name="Pitluck S."/>
            <person name="Davenport K."/>
            <person name="Detter J.C."/>
            <person name="Han C."/>
            <person name="Tapia R."/>
            <person name="Land M."/>
            <person name="Hauser L."/>
            <person name="Kyrpides N."/>
            <person name="Ivanova N."/>
            <person name="Ovchinnikova G."/>
            <person name="Pagani I."/>
            <person name="Siebers A.K."/>
            <person name="Allgaier M."/>
            <person name="Thelen M.P."/>
            <person name="Hugenholtz P."/>
            <person name="Woyke T."/>
        </authorList>
    </citation>
    <scope>NUCLEOTIDE SEQUENCE</scope>
    <source>
        <strain evidence="12">21</strain>
    </source>
</reference>
<evidence type="ECO:0000256" key="10">
    <source>
        <dbReference type="SAM" id="Phobius"/>
    </source>
</evidence>
<feature type="transmembrane region" description="Helical" evidence="10">
    <location>
        <begin position="196"/>
        <end position="216"/>
    </location>
</feature>
<dbReference type="FunFam" id="2.30.30.60:FF:000002">
    <property type="entry name" value="Mechanosensitive ion channel family protein"/>
    <property type="match status" value="1"/>
</dbReference>
<feature type="transmembrane region" description="Helical" evidence="10">
    <location>
        <begin position="124"/>
        <end position="145"/>
    </location>
</feature>
<dbReference type="EMBL" id="CP002584">
    <property type="protein sequence ID" value="ADZ77250.1"/>
    <property type="molecule type" value="Genomic_DNA"/>
</dbReference>
<accession>F4C9W0</accession>
<dbReference type="PANTHER" id="PTHR30414">
    <property type="entry name" value="MINICONDUCTANCE MECHANOSENSITIVE CHANNEL YBDG"/>
    <property type="match status" value="1"/>
</dbReference>
<dbReference type="InterPro" id="IPR006685">
    <property type="entry name" value="MscS_channel_2nd"/>
</dbReference>
<keyword evidence="4 10" id="KW-0812">Transmembrane</keyword>
<dbReference type="GO" id="GO:0071470">
    <property type="term" value="P:cellular response to osmotic stress"/>
    <property type="evidence" value="ECO:0007669"/>
    <property type="project" value="InterPro"/>
</dbReference>
<evidence type="ECO:0000256" key="3">
    <source>
        <dbReference type="ARBA" id="ARBA00022519"/>
    </source>
</evidence>
<evidence type="ECO:0000256" key="5">
    <source>
        <dbReference type="ARBA" id="ARBA00022989"/>
    </source>
</evidence>
<feature type="transmembrane region" description="Helical" evidence="10">
    <location>
        <begin position="72"/>
        <end position="92"/>
    </location>
</feature>
<dbReference type="InterPro" id="IPR030192">
    <property type="entry name" value="YbdG"/>
</dbReference>
<evidence type="ECO:0000256" key="6">
    <source>
        <dbReference type="ARBA" id="ARBA00023016"/>
    </source>
</evidence>
<dbReference type="Gene3D" id="2.30.30.60">
    <property type="match status" value="1"/>
</dbReference>
<feature type="transmembrane region" description="Helical" evidence="10">
    <location>
        <begin position="222"/>
        <end position="239"/>
    </location>
</feature>
<dbReference type="Pfam" id="PF00924">
    <property type="entry name" value="MS_channel_2nd"/>
    <property type="match status" value="1"/>
</dbReference>
<dbReference type="InterPro" id="IPR010920">
    <property type="entry name" value="LSM_dom_sf"/>
</dbReference>
<evidence type="ECO:0000256" key="9">
    <source>
        <dbReference type="ARBA" id="ARBA00093659"/>
    </source>
</evidence>
<evidence type="ECO:0000256" key="8">
    <source>
        <dbReference type="ARBA" id="ARBA00093630"/>
    </source>
</evidence>
<feature type="transmembrane region" description="Helical" evidence="10">
    <location>
        <begin position="157"/>
        <end position="175"/>
    </location>
</feature>
<organism evidence="12">
    <name type="scientific">Sphingobacterium sp. (strain 21)</name>
    <dbReference type="NCBI Taxonomy" id="743722"/>
    <lineage>
        <taxon>Bacteria</taxon>
        <taxon>Pseudomonadati</taxon>
        <taxon>Bacteroidota</taxon>
        <taxon>Sphingobacteriia</taxon>
        <taxon>Sphingobacteriales</taxon>
        <taxon>Sphingobacteriaceae</taxon>
        <taxon>Sphingobacterium</taxon>
    </lineage>
</organism>
<dbReference type="KEGG" id="shg:Sph21_0671"/>
<gene>
    <name evidence="12" type="ordered locus">Sph21_0671</name>
</gene>
<feature type="transmembrane region" description="Helical" evidence="10">
    <location>
        <begin position="12"/>
        <end position="35"/>
    </location>
</feature>
<dbReference type="STRING" id="743722.Sph21_0671"/>
<evidence type="ECO:0000256" key="2">
    <source>
        <dbReference type="ARBA" id="ARBA00022475"/>
    </source>
</evidence>
<dbReference type="PANTHER" id="PTHR30414:SF0">
    <property type="entry name" value="MINICONDUCTANCE MECHANOSENSITIVE CHANNEL YBDG"/>
    <property type="match status" value="1"/>
</dbReference>
<evidence type="ECO:0000256" key="4">
    <source>
        <dbReference type="ARBA" id="ARBA00022692"/>
    </source>
</evidence>
<sequence length="482" mass="55013">MAYGSIGSNRYLLFFRALTSCFYFNLSGLRVWMIFKTYSTMDNLESSLEKSSNFISEFTYHKLIDLGINKEVATYVNVFVLLAILVFLVYAVQHVVRKALKIAFTKIYNSTQLRFFDYLLKNRFPHFLALIAPFSLVKNSIPVVFNDFPHLINPLDIAMEVYMVFMIISIVMAIIRSGADVLREKPEFSAKPMESYLQVIRMVFFLFGAVAIFSSITGQSPTAFFAAMGAASAILLLMFKDTIMGFVASIQVTTNDMVRIGDWITMPKYGADGDVEEINLTTVKVRNFDKTITTIPTYTLISDSFQNWRGMQESGGRRIKRAIIIKQGSIRFVGDEELPRFQKIQGIRDYIDERGEVIKKHNEKIGADRTVALNGRNFTNFGLYRKYIDWYLNNHPGLHKGMTLMVRQLAPTENGLPLELYAFTNTTKWAEYEYIMADIFDHLIAAVPYFGLQIFERTSGNDAFGIKFANGPEVKNEKLGIK</sequence>
<dbReference type="HOGENOM" id="CLU_045354_1_0_10"/>
<name>F4C9W0_SPHS2</name>
<keyword evidence="6" id="KW-0346">Stress response</keyword>
<dbReference type="SUPFAM" id="SSF50182">
    <property type="entry name" value="Sm-like ribonucleoproteins"/>
    <property type="match status" value="1"/>
</dbReference>
<comment type="subcellular location">
    <subcellularLocation>
        <location evidence="1">Cell inner membrane</location>
        <topology evidence="1">Multi-pass membrane protein</topology>
    </subcellularLocation>
</comment>
<keyword evidence="7 10" id="KW-0472">Membrane</keyword>
<feature type="domain" description="Mechanosensitive ion channel MscS" evidence="11">
    <location>
        <begin position="241"/>
        <end position="309"/>
    </location>
</feature>
<dbReference type="InterPro" id="IPR023408">
    <property type="entry name" value="MscS_beta-dom_sf"/>
</dbReference>
<proteinExistence type="predicted"/>
<evidence type="ECO:0000256" key="7">
    <source>
        <dbReference type="ARBA" id="ARBA00023136"/>
    </source>
</evidence>
<dbReference type="GO" id="GO:0005886">
    <property type="term" value="C:plasma membrane"/>
    <property type="evidence" value="ECO:0007669"/>
    <property type="project" value="UniProtKB-SubCell"/>
</dbReference>